<gene>
    <name evidence="2" type="ORF">NCTC11391_00339</name>
</gene>
<dbReference type="OrthoDB" id="2236911at2"/>
<protein>
    <submittedName>
        <fullName evidence="2">Signal peptide</fullName>
    </submittedName>
</protein>
<organism evidence="2 3">
    <name type="scientific">Streptococcus downei MFe28</name>
    <dbReference type="NCBI Taxonomy" id="764290"/>
    <lineage>
        <taxon>Bacteria</taxon>
        <taxon>Bacillati</taxon>
        <taxon>Bacillota</taxon>
        <taxon>Bacilli</taxon>
        <taxon>Lactobacillales</taxon>
        <taxon>Streptococcaceae</taxon>
        <taxon>Streptococcus</taxon>
    </lineage>
</organism>
<keyword evidence="3" id="KW-1185">Reference proteome</keyword>
<evidence type="ECO:0000313" key="3">
    <source>
        <dbReference type="Proteomes" id="UP000254082"/>
    </source>
</evidence>
<name>A0A380JC11_STRDO</name>
<reference evidence="2 3" key="1">
    <citation type="submission" date="2018-06" db="EMBL/GenBank/DDBJ databases">
        <authorList>
            <consortium name="Pathogen Informatics"/>
            <person name="Doyle S."/>
        </authorList>
    </citation>
    <scope>NUCLEOTIDE SEQUENCE [LARGE SCALE GENOMIC DNA]</scope>
    <source>
        <strain evidence="3">NCTC 11391</strain>
    </source>
</reference>
<dbReference type="Gene3D" id="2.160.20.120">
    <property type="match status" value="1"/>
</dbReference>
<dbReference type="Proteomes" id="UP000254082">
    <property type="component" value="Unassembled WGS sequence"/>
</dbReference>
<dbReference type="EMBL" id="UHFA01000002">
    <property type="protein sequence ID" value="SUN35359.1"/>
    <property type="molecule type" value="Genomic_DNA"/>
</dbReference>
<dbReference type="RefSeq" id="WP_002999690.1">
    <property type="nucleotide sequence ID" value="NZ_UHFA01000002.1"/>
</dbReference>
<evidence type="ECO:0000259" key="1">
    <source>
        <dbReference type="Pfam" id="PF13349"/>
    </source>
</evidence>
<sequence>MKKWKKVTLISGIALILSGAVIGYIGQVSGGLDGILQENRGQVSHVEKKLDQFDKIDLEGNYYDIQVKTTTDKEASISYYTSKKATVDFKVTDKTLNLKQSTKGGVHFFNLSLLADLANHKAENLNTIVISLPKGQSLTSIKSKLWTHGLKLDNLTVKRLDADVDTGSLSINSSTIGAGQAQLDTGAIDIENSQVSNFSMTNGTGSIDISDVTLTSSKISVDTGSLNGENLTFKKDNQISADTGSIDLSLKDYHLTVSSHADTGSSNISDKLIPSKENFLDLKADTGSINLE</sequence>
<dbReference type="Pfam" id="PF13349">
    <property type="entry name" value="DUF4097"/>
    <property type="match status" value="1"/>
</dbReference>
<proteinExistence type="predicted"/>
<evidence type="ECO:0000313" key="2">
    <source>
        <dbReference type="EMBL" id="SUN35359.1"/>
    </source>
</evidence>
<dbReference type="AlphaFoldDB" id="A0A380JC11"/>
<feature type="domain" description="DUF4097" evidence="1">
    <location>
        <begin position="54"/>
        <end position="272"/>
    </location>
</feature>
<dbReference type="InterPro" id="IPR025164">
    <property type="entry name" value="Toastrack_DUF4097"/>
</dbReference>
<accession>A0A380JC11</accession>